<evidence type="ECO:0000256" key="1">
    <source>
        <dbReference type="SAM" id="MobiDB-lite"/>
    </source>
</evidence>
<proteinExistence type="predicted"/>
<protein>
    <submittedName>
        <fullName evidence="2">Uncharacterized protein</fullName>
    </submittedName>
</protein>
<accession>A0AAV2YJK1</accession>
<feature type="non-terminal residue" evidence="2">
    <location>
        <position position="1"/>
    </location>
</feature>
<organism evidence="2 3">
    <name type="scientific">Lagenidium giganteum</name>
    <dbReference type="NCBI Taxonomy" id="4803"/>
    <lineage>
        <taxon>Eukaryota</taxon>
        <taxon>Sar</taxon>
        <taxon>Stramenopiles</taxon>
        <taxon>Oomycota</taxon>
        <taxon>Peronosporomycetes</taxon>
        <taxon>Pythiales</taxon>
        <taxon>Pythiaceae</taxon>
    </lineage>
</organism>
<evidence type="ECO:0000313" key="3">
    <source>
        <dbReference type="Proteomes" id="UP001146120"/>
    </source>
</evidence>
<reference evidence="2" key="2">
    <citation type="journal article" date="2023" name="Microbiol Resour">
        <title>Decontamination and Annotation of the Draft Genome Sequence of the Oomycete Lagenidium giganteum ARSEF 373.</title>
        <authorList>
            <person name="Morgan W.R."/>
            <person name="Tartar A."/>
        </authorList>
    </citation>
    <scope>NUCLEOTIDE SEQUENCE</scope>
    <source>
        <strain evidence="2">ARSEF 373</strain>
    </source>
</reference>
<dbReference type="Proteomes" id="UP001146120">
    <property type="component" value="Unassembled WGS sequence"/>
</dbReference>
<comment type="caution">
    <text evidence="2">The sequence shown here is derived from an EMBL/GenBank/DDBJ whole genome shotgun (WGS) entry which is preliminary data.</text>
</comment>
<gene>
    <name evidence="2" type="ORF">N0F65_012421</name>
</gene>
<sequence length="550" mass="62060">EYRIYVSDVLAVRHACYTARDAKRSASEEFRDLMEYLAEVSARSSQRQSSTSSASSSQHSERSSSASSARAPQPPPQQQKPKPRHAQVVMCSEDEDDDDDQSDYSLDDDSDGGAPSENASNPRPKPEINSRAEFLRREMEIPYDVGSERAGSVDARFRATLRSLFTPTDELCEGIQALRGSLKYQGAAEKTITQNVRASIRMERLREGVFKMRVSVNEIVYFEATHDDKTQAINDAINGVLDKLNGIRRVWVMLLNFLHTKALGTTDLLESFHALQLANIARVSFCMEWNVLLSRFCDHLFDMDGNLQIAVSVEKPESYFGRMAQRSNGRGGDIQGVLSVDGYTLFRAGADLETDARDIVTCRSAKFFANLIEGGLLPPEDDVDMSKDEITDEVGTKHDWSCLLRVQDFGERSEQLEFRVDGKWIYPYTELPTPDFGTSNLVLAQRNAIRMGALEHLLETNHPKSLMFFSVESAYDQTKLVKAIATYGNKNSKKAFALEFQFDSVESYEVYVIPPGASINSQQNLYFPEKRLPKEMQDRKVIYGFLKKRK</sequence>
<feature type="compositionally biased region" description="Low complexity" evidence="1">
    <location>
        <begin position="41"/>
        <end position="71"/>
    </location>
</feature>
<name>A0AAV2YJK1_9STRA</name>
<feature type="compositionally biased region" description="Acidic residues" evidence="1">
    <location>
        <begin position="92"/>
        <end position="111"/>
    </location>
</feature>
<feature type="region of interest" description="Disordered" evidence="1">
    <location>
        <begin position="39"/>
        <end position="130"/>
    </location>
</feature>
<evidence type="ECO:0000313" key="2">
    <source>
        <dbReference type="EMBL" id="DAZ95167.1"/>
    </source>
</evidence>
<reference evidence="2" key="1">
    <citation type="submission" date="2022-11" db="EMBL/GenBank/DDBJ databases">
        <authorList>
            <person name="Morgan W.R."/>
            <person name="Tartar A."/>
        </authorList>
    </citation>
    <scope>NUCLEOTIDE SEQUENCE</scope>
    <source>
        <strain evidence="2">ARSEF 373</strain>
    </source>
</reference>
<keyword evidence="3" id="KW-1185">Reference proteome</keyword>
<dbReference type="AlphaFoldDB" id="A0AAV2YJK1"/>
<dbReference type="EMBL" id="DAKRPA010000215">
    <property type="protein sequence ID" value="DAZ95167.1"/>
    <property type="molecule type" value="Genomic_DNA"/>
</dbReference>